<evidence type="ECO:0000256" key="3">
    <source>
        <dbReference type="ARBA" id="ARBA00022729"/>
    </source>
</evidence>
<protein>
    <submittedName>
        <fullName evidence="6">Aliphatic amidase expression-regulating protein</fullName>
    </submittedName>
</protein>
<evidence type="ECO:0000313" key="7">
    <source>
        <dbReference type="Proteomes" id="UP000033740"/>
    </source>
</evidence>
<feature type="domain" description="Leucine-binding protein" evidence="5">
    <location>
        <begin position="51"/>
        <end position="391"/>
    </location>
</feature>
<dbReference type="STRING" id="582680.RS86_03002"/>
<evidence type="ECO:0000256" key="1">
    <source>
        <dbReference type="ARBA" id="ARBA00010062"/>
    </source>
</evidence>
<proteinExistence type="inferred from homology"/>
<dbReference type="InterPro" id="IPR028081">
    <property type="entry name" value="Leu-bd"/>
</dbReference>
<dbReference type="Pfam" id="PF13458">
    <property type="entry name" value="Peripla_BP_6"/>
    <property type="match status" value="1"/>
</dbReference>
<keyword evidence="7" id="KW-1185">Reference proteome</keyword>
<dbReference type="PATRIC" id="fig|582680.6.peg.3079"/>
<dbReference type="InterPro" id="IPR028082">
    <property type="entry name" value="Peripla_BP_I"/>
</dbReference>
<dbReference type="InterPro" id="IPR051010">
    <property type="entry name" value="BCAA_transport"/>
</dbReference>
<dbReference type="InterPro" id="IPR000709">
    <property type="entry name" value="Leu_Ile_Val-bd"/>
</dbReference>
<evidence type="ECO:0000259" key="5">
    <source>
        <dbReference type="Pfam" id="PF13458"/>
    </source>
</evidence>
<evidence type="ECO:0000256" key="4">
    <source>
        <dbReference type="ARBA" id="ARBA00022970"/>
    </source>
</evidence>
<dbReference type="Proteomes" id="UP000033740">
    <property type="component" value="Unassembled WGS sequence"/>
</dbReference>
<comment type="similarity">
    <text evidence="1">Belongs to the leucine-binding protein family.</text>
</comment>
<evidence type="ECO:0000313" key="6">
    <source>
        <dbReference type="EMBL" id="KJL31723.1"/>
    </source>
</evidence>
<dbReference type="GO" id="GO:0006865">
    <property type="term" value="P:amino acid transport"/>
    <property type="evidence" value="ECO:0007669"/>
    <property type="project" value="UniProtKB-KW"/>
</dbReference>
<comment type="caution">
    <text evidence="6">The sequence shown here is derived from an EMBL/GenBank/DDBJ whole genome shotgun (WGS) entry which is preliminary data.</text>
</comment>
<name>A0A0F0LF27_9MICO</name>
<keyword evidence="2" id="KW-0813">Transport</keyword>
<dbReference type="Gene3D" id="3.40.50.2300">
    <property type="match status" value="2"/>
</dbReference>
<organism evidence="6 7">
    <name type="scientific">Microbacterium azadirachtae</name>
    <dbReference type="NCBI Taxonomy" id="582680"/>
    <lineage>
        <taxon>Bacteria</taxon>
        <taxon>Bacillati</taxon>
        <taxon>Actinomycetota</taxon>
        <taxon>Actinomycetes</taxon>
        <taxon>Micrococcales</taxon>
        <taxon>Microbacteriaceae</taxon>
        <taxon>Microbacterium</taxon>
    </lineage>
</organism>
<keyword evidence="3" id="KW-0732">Signal</keyword>
<dbReference type="PANTHER" id="PTHR30483:SF6">
    <property type="entry name" value="PERIPLASMIC BINDING PROTEIN OF ABC TRANSPORTER FOR NATURAL AMINO ACIDS"/>
    <property type="match status" value="1"/>
</dbReference>
<evidence type="ECO:0000256" key="2">
    <source>
        <dbReference type="ARBA" id="ARBA00022448"/>
    </source>
</evidence>
<dbReference type="PANTHER" id="PTHR30483">
    <property type="entry name" value="LEUCINE-SPECIFIC-BINDING PROTEIN"/>
    <property type="match status" value="1"/>
</dbReference>
<reference evidence="6 7" key="1">
    <citation type="submission" date="2015-02" db="EMBL/GenBank/DDBJ databases">
        <title>Draft genome sequences of ten Microbacterium spp. with emphasis on heavy metal contaminated environments.</title>
        <authorList>
            <person name="Corretto E."/>
        </authorList>
    </citation>
    <scope>NUCLEOTIDE SEQUENCE [LARGE SCALE GENOMIC DNA]</scope>
    <source>
        <strain evidence="6 7">ARN176</strain>
    </source>
</reference>
<dbReference type="PRINTS" id="PR00337">
    <property type="entry name" value="LEUILEVALBP"/>
</dbReference>
<accession>A0A0F0LF27</accession>
<sequence length="410" mass="42038">MVHPIPSLRPRRMTRRNRLALGAVLAAGALLLTSCGSSIGGASTQSDAAGPLKVGVIVPATGNISSAGLALKAGFELGVEKINAEGGVNGKPIEYTVEDDSSDPATSTQLAKKYVQTGDVSLLFGTITGDTAAAVASVANSAKIPFATSILGDPAVCSRYAWGFGESTHQLLTPIVPDLLAKYGTRVAIVGSDYNFPRDYAASAEKIVTAAGGTVVAQEFSPLGTTDFESTIGRLKAAAPDLVLSMVVGADAIVFTKQAQAFGLLTPTLGYEGAPLDADYYPAVADQVTGREHAVRWSDGFADDESKAFVAAYRKKTGSQAPIPEVAANAYFAIRFIAAAANDAKATAPAELNTAIAGFRFDSPLGKGTHFAGPANILQATMSTVTIGAGGAYPVTKDHGMVADTETTCG</sequence>
<keyword evidence="4" id="KW-0029">Amino-acid transport</keyword>
<dbReference type="SUPFAM" id="SSF53822">
    <property type="entry name" value="Periplasmic binding protein-like I"/>
    <property type="match status" value="1"/>
</dbReference>
<dbReference type="EMBL" id="JYIX01000038">
    <property type="protein sequence ID" value="KJL31723.1"/>
    <property type="molecule type" value="Genomic_DNA"/>
</dbReference>
<dbReference type="AlphaFoldDB" id="A0A0F0LF27"/>
<gene>
    <name evidence="6" type="primary">amiC</name>
    <name evidence="6" type="ORF">RS86_03002</name>
</gene>